<organism evidence="1 2">
    <name type="scientific">Agrococcus versicolor</name>
    <dbReference type="NCBI Taxonomy" id="501482"/>
    <lineage>
        <taxon>Bacteria</taxon>
        <taxon>Bacillati</taxon>
        <taxon>Actinomycetota</taxon>
        <taxon>Actinomycetes</taxon>
        <taxon>Micrococcales</taxon>
        <taxon>Microbacteriaceae</taxon>
        <taxon>Agrococcus</taxon>
    </lineage>
</organism>
<dbReference type="RefSeq" id="WP_344344405.1">
    <property type="nucleotide sequence ID" value="NZ_BAAAQT010000008.1"/>
</dbReference>
<evidence type="ECO:0000313" key="1">
    <source>
        <dbReference type="EMBL" id="GAA2175664.1"/>
    </source>
</evidence>
<evidence type="ECO:0000313" key="2">
    <source>
        <dbReference type="Proteomes" id="UP001501599"/>
    </source>
</evidence>
<keyword evidence="2" id="KW-1185">Reference proteome</keyword>
<comment type="caution">
    <text evidence="1">The sequence shown here is derived from an EMBL/GenBank/DDBJ whole genome shotgun (WGS) entry which is preliminary data.</text>
</comment>
<reference evidence="1 2" key="1">
    <citation type="journal article" date="2019" name="Int. J. Syst. Evol. Microbiol.">
        <title>The Global Catalogue of Microorganisms (GCM) 10K type strain sequencing project: providing services to taxonomists for standard genome sequencing and annotation.</title>
        <authorList>
            <consortium name="The Broad Institute Genomics Platform"/>
            <consortium name="The Broad Institute Genome Sequencing Center for Infectious Disease"/>
            <person name="Wu L."/>
            <person name="Ma J."/>
        </authorList>
    </citation>
    <scope>NUCLEOTIDE SEQUENCE [LARGE SCALE GENOMIC DNA]</scope>
    <source>
        <strain evidence="1 2">JCM 16026</strain>
    </source>
</reference>
<dbReference type="Proteomes" id="UP001501599">
    <property type="component" value="Unassembled WGS sequence"/>
</dbReference>
<name>A0ABN3AWF3_9MICO</name>
<proteinExistence type="predicted"/>
<dbReference type="EMBL" id="BAAAQT010000008">
    <property type="protein sequence ID" value="GAA2175664.1"/>
    <property type="molecule type" value="Genomic_DNA"/>
</dbReference>
<protein>
    <submittedName>
        <fullName evidence="1">Uncharacterized protein</fullName>
    </submittedName>
</protein>
<accession>A0ABN3AWF3</accession>
<gene>
    <name evidence="1" type="ORF">GCM10009846_26430</name>
</gene>
<sequence length="265" mass="29550">MKEHVPWFTRVSKPAPPRGLDGVSGSARQQVGGEWHWDWGIPLVYRALQAPYTGSSMPIAPSHQTVDEDAVGYWNALHHVLTYSLGWARHDWGLRWWYDSGKPTNDPRLALVDAIWESDGLLNRYLGWAHDKPGHTSGVFGSRGDDSDDAERWSGTIVTEREVGSGGDSPWGKHLEGHWSGPLDGDPERRLSLDRDSRRAVLMCESASGWTTALREAGGSLPVHRNSAWRIDVVVKPIGFLGTYRKSWQTGIWFAGGHELHSRGN</sequence>